<evidence type="ECO:0000256" key="1">
    <source>
        <dbReference type="ARBA" id="ARBA00000885"/>
    </source>
</evidence>
<dbReference type="OrthoDB" id="5981550at2759"/>
<evidence type="ECO:0000313" key="8">
    <source>
        <dbReference type="EMBL" id="PVD29768.1"/>
    </source>
</evidence>
<sequence length="680" mass="77472">NTNRNSSKQGGRLQVIANFFQNLAPTRRGSQSQNTQQSDSPVPPEQSTSHTDLLPPISSSHLIASKSHNTSYASHAYLSSPRDLSPGQKNSIVITNSPSPIRRTVEQFREDVLRAKESGNWQPVLDFYSAAFDSFIELNKTFKKDPEKEYKTAENHGIQIEFVNTVYDSLMKVPNEVSKETLKAIINCLLKDKRPHGKDDLRAYLILLQNPQFSSLSAYVIFAHLLRQIASLSDHDHHFLVHWIKQLQKDRFRGILERLHNFIACRLFPPNPEDLPSLGKCTWWIPSATKVMALFNAANNLTSPVPLVPHTDFYNSTLDHLDLMAEYYAWQNPSSHAGFSFCQYPFILSIAAKRMILQKDSEQQMIIQARRSLVAKVQRRQLPDVGMLFLNLTVRRSHLVSDSLNEIAHKQHDLKKKLKVSFAGEPGLDMGGLTKEWFLLLIRKIFHQEYGMFTYDKRAGVHWFSLAPCENYQEFNLVGVISFHILMGLAVYNSINLDVRFPSVCYRKLLSPAVVPFHNPRATVGVTTSSLDDLKKMMPDVARGLQDLLEYDGNVEEDFELSFQMLRPEEVEMLVCGNPTLVMSELKKVTIYDGYFWDVVLHLPLEMQKKLLLFATGSDRVPIGGMGEMTFKISRINDPDLLPMSHTCFNQLVLPPYKTRKILKHKILTAIQNAEGFGLE</sequence>
<evidence type="ECO:0000313" key="9">
    <source>
        <dbReference type="Proteomes" id="UP000245119"/>
    </source>
</evidence>
<dbReference type="AlphaFoldDB" id="A0A2T7P8M1"/>
<dbReference type="Gene3D" id="3.30.2410.10">
    <property type="entry name" value="Hect, E3 ligase catalytic domain"/>
    <property type="match status" value="1"/>
</dbReference>
<dbReference type="PROSITE" id="PS50237">
    <property type="entry name" value="HECT"/>
    <property type="match status" value="1"/>
</dbReference>
<evidence type="ECO:0000259" key="7">
    <source>
        <dbReference type="PROSITE" id="PS50237"/>
    </source>
</evidence>
<dbReference type="GO" id="GO:0061630">
    <property type="term" value="F:ubiquitin protein ligase activity"/>
    <property type="evidence" value="ECO:0007669"/>
    <property type="project" value="UniProtKB-EC"/>
</dbReference>
<evidence type="ECO:0000256" key="3">
    <source>
        <dbReference type="ARBA" id="ARBA00022679"/>
    </source>
</evidence>
<dbReference type="Gene3D" id="3.30.2160.10">
    <property type="entry name" value="Hect, E3 ligase catalytic domain"/>
    <property type="match status" value="1"/>
</dbReference>
<dbReference type="GO" id="GO:0000209">
    <property type="term" value="P:protein polyubiquitination"/>
    <property type="evidence" value="ECO:0007669"/>
    <property type="project" value="InterPro"/>
</dbReference>
<dbReference type="InterPro" id="IPR035983">
    <property type="entry name" value="Hect_E3_ubiquitin_ligase"/>
</dbReference>
<dbReference type="EMBL" id="PZQS01000005">
    <property type="protein sequence ID" value="PVD29768.1"/>
    <property type="molecule type" value="Genomic_DNA"/>
</dbReference>
<dbReference type="SUPFAM" id="SSF56204">
    <property type="entry name" value="Hect, E3 ligase catalytic domain"/>
    <property type="match status" value="1"/>
</dbReference>
<dbReference type="Proteomes" id="UP000245119">
    <property type="component" value="Linkage Group LG5"/>
</dbReference>
<comment type="caution">
    <text evidence="8">The sequence shown here is derived from an EMBL/GenBank/DDBJ whole genome shotgun (WGS) entry which is preliminary data.</text>
</comment>
<dbReference type="InterPro" id="IPR044611">
    <property type="entry name" value="E3A/B/C-like"/>
</dbReference>
<gene>
    <name evidence="8" type="ORF">C0Q70_09025</name>
</gene>
<dbReference type="Gene3D" id="3.90.1750.10">
    <property type="entry name" value="Hect, E3 ligase catalytic domains"/>
    <property type="match status" value="1"/>
</dbReference>
<dbReference type="PANTHER" id="PTHR45700:SF9">
    <property type="entry name" value="HECT-TYPE E3 UBIQUITIN TRANSFERASE"/>
    <property type="match status" value="1"/>
</dbReference>
<evidence type="ECO:0000256" key="6">
    <source>
        <dbReference type="SAM" id="MobiDB-lite"/>
    </source>
</evidence>
<dbReference type="STRING" id="400727.A0A2T7P8M1"/>
<proteinExistence type="predicted"/>
<keyword evidence="3" id="KW-0808">Transferase</keyword>
<dbReference type="Pfam" id="PF00632">
    <property type="entry name" value="HECT"/>
    <property type="match status" value="1"/>
</dbReference>
<feature type="region of interest" description="Disordered" evidence="6">
    <location>
        <begin position="26"/>
        <end position="57"/>
    </location>
</feature>
<dbReference type="InterPro" id="IPR000569">
    <property type="entry name" value="HECT_dom"/>
</dbReference>
<dbReference type="EC" id="2.3.2.26" evidence="2"/>
<protein>
    <recommendedName>
        <fullName evidence="2">HECT-type E3 ubiquitin transferase</fullName>
        <ecNumber evidence="2">2.3.2.26</ecNumber>
    </recommendedName>
</protein>
<reference evidence="8 9" key="1">
    <citation type="submission" date="2018-04" db="EMBL/GenBank/DDBJ databases">
        <title>The genome of golden apple snail Pomacea canaliculata provides insight into stress tolerance and invasive adaptation.</title>
        <authorList>
            <person name="Liu C."/>
            <person name="Liu B."/>
            <person name="Ren Y."/>
            <person name="Zhang Y."/>
            <person name="Wang H."/>
            <person name="Li S."/>
            <person name="Jiang F."/>
            <person name="Yin L."/>
            <person name="Zhang G."/>
            <person name="Qian W."/>
            <person name="Fan W."/>
        </authorList>
    </citation>
    <scope>NUCLEOTIDE SEQUENCE [LARGE SCALE GENOMIC DNA]</scope>
    <source>
        <strain evidence="8">SZHN2017</strain>
        <tissue evidence="8">Muscle</tissue>
    </source>
</reference>
<accession>A0A2T7P8M1</accession>
<dbReference type="SMART" id="SM00119">
    <property type="entry name" value="HECTc"/>
    <property type="match status" value="1"/>
</dbReference>
<feature type="non-terminal residue" evidence="8">
    <location>
        <position position="1"/>
    </location>
</feature>
<dbReference type="PANTHER" id="PTHR45700">
    <property type="entry name" value="UBIQUITIN-PROTEIN LIGASE E3C"/>
    <property type="match status" value="1"/>
</dbReference>
<name>A0A2T7P8M1_POMCA</name>
<evidence type="ECO:0000256" key="2">
    <source>
        <dbReference type="ARBA" id="ARBA00012485"/>
    </source>
</evidence>
<evidence type="ECO:0000256" key="5">
    <source>
        <dbReference type="PROSITE-ProRule" id="PRU00104"/>
    </source>
</evidence>
<keyword evidence="9" id="KW-1185">Reference proteome</keyword>
<evidence type="ECO:0000256" key="4">
    <source>
        <dbReference type="ARBA" id="ARBA00022786"/>
    </source>
</evidence>
<keyword evidence="4 5" id="KW-0833">Ubl conjugation pathway</keyword>
<feature type="domain" description="HECT" evidence="7">
    <location>
        <begin position="410"/>
        <end position="680"/>
    </location>
</feature>
<comment type="catalytic activity">
    <reaction evidence="1">
        <text>S-ubiquitinyl-[E2 ubiquitin-conjugating enzyme]-L-cysteine + [acceptor protein]-L-lysine = [E2 ubiquitin-conjugating enzyme]-L-cysteine + N(6)-ubiquitinyl-[acceptor protein]-L-lysine.</text>
        <dbReference type="EC" id="2.3.2.26"/>
    </reaction>
</comment>
<feature type="active site" description="Glycyl thioester intermediate" evidence="5">
    <location>
        <position position="648"/>
    </location>
</feature>
<organism evidence="8 9">
    <name type="scientific">Pomacea canaliculata</name>
    <name type="common">Golden apple snail</name>
    <dbReference type="NCBI Taxonomy" id="400727"/>
    <lineage>
        <taxon>Eukaryota</taxon>
        <taxon>Metazoa</taxon>
        <taxon>Spiralia</taxon>
        <taxon>Lophotrochozoa</taxon>
        <taxon>Mollusca</taxon>
        <taxon>Gastropoda</taxon>
        <taxon>Caenogastropoda</taxon>
        <taxon>Architaenioglossa</taxon>
        <taxon>Ampullarioidea</taxon>
        <taxon>Ampullariidae</taxon>
        <taxon>Pomacea</taxon>
    </lineage>
</organism>